<proteinExistence type="predicted"/>
<reference evidence="2" key="1">
    <citation type="submission" date="2019-02" db="EMBL/GenBank/DDBJ databases">
        <authorList>
            <person name="Gruber-Vodicka R. H."/>
            <person name="Seah K. B. B."/>
        </authorList>
    </citation>
    <scope>NUCLEOTIDE SEQUENCE</scope>
    <source>
        <strain evidence="2">BECK_S127</strain>
    </source>
</reference>
<protein>
    <submittedName>
        <fullName evidence="2">Uncharacterized protein</fullName>
    </submittedName>
</protein>
<dbReference type="AlphaFoldDB" id="A0A451BPY6"/>
<sequence length="95" mass="11233">MIKKSENLKNVVFYRPFWFRIFRVGMLRRRSKHSRNEPNHAIEPQRHHDEIPELAGRDRVLSPGNLGQRAERARIDEHRQASCCKQANTANSSRK</sequence>
<evidence type="ECO:0000313" key="2">
    <source>
        <dbReference type="EMBL" id="VFK80353.1"/>
    </source>
</evidence>
<organism evidence="2">
    <name type="scientific">Candidatus Kentrum sp. SD</name>
    <dbReference type="NCBI Taxonomy" id="2126332"/>
    <lineage>
        <taxon>Bacteria</taxon>
        <taxon>Pseudomonadati</taxon>
        <taxon>Pseudomonadota</taxon>
        <taxon>Gammaproteobacteria</taxon>
        <taxon>Candidatus Kentrum</taxon>
    </lineage>
</organism>
<feature type="compositionally biased region" description="Basic and acidic residues" evidence="1">
    <location>
        <begin position="69"/>
        <end position="80"/>
    </location>
</feature>
<gene>
    <name evidence="2" type="ORF">BECKSD772D_GA0070982_11063</name>
</gene>
<accession>A0A451BPY6</accession>
<feature type="compositionally biased region" description="Basic and acidic residues" evidence="1">
    <location>
        <begin position="34"/>
        <end position="60"/>
    </location>
</feature>
<feature type="compositionally biased region" description="Polar residues" evidence="1">
    <location>
        <begin position="83"/>
        <end position="95"/>
    </location>
</feature>
<dbReference type="EMBL" id="CAADHB010000106">
    <property type="protein sequence ID" value="VFK80353.1"/>
    <property type="molecule type" value="Genomic_DNA"/>
</dbReference>
<name>A0A451BPY6_9GAMM</name>
<feature type="region of interest" description="Disordered" evidence="1">
    <location>
        <begin position="29"/>
        <end position="95"/>
    </location>
</feature>
<evidence type="ECO:0000256" key="1">
    <source>
        <dbReference type="SAM" id="MobiDB-lite"/>
    </source>
</evidence>